<evidence type="ECO:0000256" key="1">
    <source>
        <dbReference type="ARBA" id="ARBA00004613"/>
    </source>
</evidence>
<feature type="compositionally biased region" description="Polar residues" evidence="3">
    <location>
        <begin position="721"/>
        <end position="735"/>
    </location>
</feature>
<proteinExistence type="predicted"/>
<dbReference type="Pfam" id="PF17803">
    <property type="entry name" value="Cadherin_4"/>
    <property type="match status" value="1"/>
</dbReference>
<keyword evidence="6" id="KW-1185">Reference proteome</keyword>
<dbReference type="SUPFAM" id="SSF51120">
    <property type="entry name" value="beta-Roll"/>
    <property type="match status" value="8"/>
</dbReference>
<dbReference type="Proteomes" id="UP000613011">
    <property type="component" value="Unassembled WGS sequence"/>
</dbReference>
<evidence type="ECO:0000256" key="2">
    <source>
        <dbReference type="ARBA" id="ARBA00022525"/>
    </source>
</evidence>
<dbReference type="Pfam" id="PF00353">
    <property type="entry name" value="HemolysinCabind"/>
    <property type="match status" value="14"/>
</dbReference>
<dbReference type="PRINTS" id="PR00313">
    <property type="entry name" value="CABNDNGRPT"/>
</dbReference>
<evidence type="ECO:0000313" key="5">
    <source>
        <dbReference type="EMBL" id="MBL0423413.1"/>
    </source>
</evidence>
<sequence length="1836" mass="191205">AQASGHAGFDWDGQAYLKPTGWIAASDGFLVLDHDVDGSVDGARELFSNPLIADAGKGLRILAAYDANQDGRIDVQDPVFNHLRVWQDLDQDGNNTAPLPLPGRPDQRVQDETGGVQELRPLTDHGIVAIDYANQRLEMADGSMRLIGTRTLEAGDEGSQASLQGAGVRLTTSNGSPQLFVLEFESKDKTYAGLQIAAAGEVLGGPGAELYEDATATAYNPLLPGQPRVEVLLSAAQLLQNDTWGGADGMSARLQISAVRAGAHVTVNLRPDGDISLYLEPNYNGPAEFFYTVALPGQESLIPPREARVELNITPVNDAPVVTPNHAPDRPVYGHEPMRWHGLPSVVFSEFDPTEGTVPGAPLHEPYVEAIPAQPIYEARQVPTANGGTGMALVQVGSTPAHSITHDTPIGYQRANHGQVLATDPDGSSFRFEVVSQPTYGSAIVQADGSWSYVGRRPRAYHVPDLNGDGRTDWIALADGERIPDGYVYLTDPNTDSNASIGAETESFTDPFIVRVVDLSDPTGRTFQDVELHGTHYGPPPLPVIASSGGKPISIDLDGDGFAFQDVDDSNVFFDVNGDGWRRRTAWPVPGDGLLVFDQDGDGRIQHRHEIAFVAHAPEQQTDLAALRVAFDSNGNGRLDSGDAGWLRFGVWLDANSDGITDPGELRSLADRGITAIDLQSDGLFRVIDGQTVHGVARAELADGGLLALADVTLRYTNEVQLPSRSPDGGSTRTTVLAPVRSPPQAFTGGDGPDLAVGGPGSDAASLGAGNDVYIDDAGDEMIDSGDGDDHVVTGGGNDVVFAGSGNDTVFAGPGNDLVFGDGEGQGGNDLILLGDGNDIAFGGPGDDFIAGGPGNDVISGGTADDILLGEEGSDVLFGDEGDDELWGMAGDDVLYGGAGNDLLVGGEGADIMEGASGNDIYEVDSESDQVIEAPGGGTDRVRAHVSYTLGAELEDLELLGAAVEGTGHAGDNVLRGNRQRNTLRGLAGNDLLDGGAGADRMEGGEGDDTYVVDDLEDLVIELPGEGTDTVRSRIDWRLGEHVEHLVLVGDQHINGTGNALRNRITGNPAANVLDGGAGADWLAGGKGDDTYVVDDAGDEVIESEGAGDDTVRASVDHTLAANVEALVLTGAAIEGRGNALDNKLAGNDHDNLLDGGAGADRMAGGKGDDTYMADDAGDEVVEPEGGGYDTVHASVNHALAANVEALVLTGSATEGRGNARDNHLIGNDLANLLDGGAGADRMEGGKGDDHYIVDDAGDEVVEAEGGGYDTVRSSVNHALGANVEALVLTGAATEGRGNALDNRLTGNDLSNLLDGGAGADRMEGGKGDDTYIVHDARDQVVERFNEGRDRVLASLGYTLPDHVEDLVLTGTTNLSGFGNALDNHLHGNSGNNRLVGGAGDDTYHYALGGGLDSIEDSSGMDTIRFGAGLSAQRIALRLVTRNGEVTAQLRVLDSAGREQPGQGIDVRMQSTARGLVSPIERLEFADGSRYGWDDLLVGPTSLTGTSSADLLAGGRGDDGLQGYGGDDWLYGGAGNDRLYGSAGRDLLFGGSGKDRLFGGHDDDLLFGGAGDDESWGENGDDYLCDLAGDNFLSGGNHRDIVQAGAGNDRLDLGNHNDMGDAGAGDDVIRAGNGDDWVAAGRGNDFIDLGNGADLLAFNRGDGADRVTGGGRGNVLSLGGGIRQEDLRLRRAGDDLVLVLGQGDRLTLEDWYRGGGQGFGRLQLVTAVVSQGSAASYQQVEVFDFDQLVRCFERAPSSARTGEAGWAAMNALLDAHLADSRTAALGGDLSFQYHTTGSLAGISLSAAQRTLDAGGTAWQHLKPRAELEQGAGHVLA</sequence>
<dbReference type="GO" id="GO:0005509">
    <property type="term" value="F:calcium ion binding"/>
    <property type="evidence" value="ECO:0007669"/>
    <property type="project" value="InterPro"/>
</dbReference>
<name>A0A937D8U1_9BURK</name>
<reference evidence="5" key="1">
    <citation type="submission" date="2021-01" db="EMBL/GenBank/DDBJ databases">
        <title>Ramlibacter sp. strain AW1 16S ribosomal RNA gene Genome sequencing and assembly.</title>
        <authorList>
            <person name="Kang M."/>
        </authorList>
    </citation>
    <scope>NUCLEOTIDE SEQUENCE</scope>
    <source>
        <strain evidence="5">AW1</strain>
    </source>
</reference>
<comment type="caution">
    <text evidence="5">The sequence shown here is derived from an EMBL/GenBank/DDBJ whole genome shotgun (WGS) entry which is preliminary data.</text>
</comment>
<dbReference type="InterPro" id="IPR001343">
    <property type="entry name" value="Hemolysn_Ca-bd"/>
</dbReference>
<dbReference type="GO" id="GO:0005576">
    <property type="term" value="C:extracellular region"/>
    <property type="evidence" value="ECO:0007669"/>
    <property type="project" value="UniProtKB-SubCell"/>
</dbReference>
<feature type="domain" description="RapA2 cadherin-like" evidence="4">
    <location>
        <begin position="403"/>
        <end position="453"/>
    </location>
</feature>
<dbReference type="InterPro" id="IPR018511">
    <property type="entry name" value="Hemolysin-typ_Ca-bd_CS"/>
</dbReference>
<protein>
    <recommendedName>
        <fullName evidence="4">RapA2 cadherin-like domain-containing protein</fullName>
    </recommendedName>
</protein>
<dbReference type="EMBL" id="JAEQNA010000015">
    <property type="protein sequence ID" value="MBL0423413.1"/>
    <property type="molecule type" value="Genomic_DNA"/>
</dbReference>
<dbReference type="InterPro" id="IPR011049">
    <property type="entry name" value="Serralysin-like_metalloprot_C"/>
</dbReference>
<evidence type="ECO:0000259" key="4">
    <source>
        <dbReference type="Pfam" id="PF17803"/>
    </source>
</evidence>
<keyword evidence="2" id="KW-0964">Secreted</keyword>
<feature type="region of interest" description="Disordered" evidence="3">
    <location>
        <begin position="721"/>
        <end position="746"/>
    </location>
</feature>
<feature type="non-terminal residue" evidence="5">
    <location>
        <position position="1"/>
    </location>
</feature>
<dbReference type="PANTHER" id="PTHR38340">
    <property type="entry name" value="S-LAYER PROTEIN"/>
    <property type="match status" value="1"/>
</dbReference>
<organism evidence="5 6">
    <name type="scientific">Ramlibacter aurantiacus</name>
    <dbReference type="NCBI Taxonomy" id="2801330"/>
    <lineage>
        <taxon>Bacteria</taxon>
        <taxon>Pseudomonadati</taxon>
        <taxon>Pseudomonadota</taxon>
        <taxon>Betaproteobacteria</taxon>
        <taxon>Burkholderiales</taxon>
        <taxon>Comamonadaceae</taxon>
        <taxon>Ramlibacter</taxon>
    </lineage>
</organism>
<evidence type="ECO:0000256" key="3">
    <source>
        <dbReference type="SAM" id="MobiDB-lite"/>
    </source>
</evidence>
<dbReference type="PANTHER" id="PTHR38340:SF1">
    <property type="entry name" value="S-LAYER PROTEIN"/>
    <property type="match status" value="1"/>
</dbReference>
<gene>
    <name evidence="5" type="ORF">JI739_23960</name>
</gene>
<evidence type="ECO:0000313" key="6">
    <source>
        <dbReference type="Proteomes" id="UP000613011"/>
    </source>
</evidence>
<accession>A0A937D8U1</accession>
<dbReference type="Gene3D" id="2.150.10.10">
    <property type="entry name" value="Serralysin-like metalloprotease, C-terminal"/>
    <property type="match status" value="8"/>
</dbReference>
<comment type="subcellular location">
    <subcellularLocation>
        <location evidence="1">Secreted</location>
    </subcellularLocation>
</comment>
<dbReference type="PROSITE" id="PS00330">
    <property type="entry name" value="HEMOLYSIN_CALCIUM"/>
    <property type="match status" value="4"/>
</dbReference>
<dbReference type="InterPro" id="IPR040853">
    <property type="entry name" value="RapA2_cadherin-like"/>
</dbReference>
<dbReference type="InterPro" id="IPR050557">
    <property type="entry name" value="RTX_toxin/Mannuronan_C5-epim"/>
</dbReference>